<evidence type="ECO:0000256" key="1">
    <source>
        <dbReference type="ARBA" id="ARBA00022741"/>
    </source>
</evidence>
<dbReference type="PROSITE" id="PS50011">
    <property type="entry name" value="PROTEIN_KINASE_DOM"/>
    <property type="match status" value="1"/>
</dbReference>
<feature type="domain" description="Protein kinase" evidence="5">
    <location>
        <begin position="207"/>
        <end position="469"/>
    </location>
</feature>
<accession>A0AAE0X0H4</accession>
<dbReference type="GO" id="GO:0005737">
    <property type="term" value="C:cytoplasm"/>
    <property type="evidence" value="ECO:0007669"/>
    <property type="project" value="TreeGrafter"/>
</dbReference>
<dbReference type="GO" id="GO:0005524">
    <property type="term" value="F:ATP binding"/>
    <property type="evidence" value="ECO:0007669"/>
    <property type="project" value="UniProtKB-UniRule"/>
</dbReference>
<dbReference type="InterPro" id="IPR000719">
    <property type="entry name" value="Prot_kinase_dom"/>
</dbReference>
<name>A0AAE0X0H4_9PEZI</name>
<dbReference type="InterPro" id="IPR017441">
    <property type="entry name" value="Protein_kinase_ATP_BS"/>
</dbReference>
<sequence length="469" mass="52734">MMPHENQFQVTPTDVLTGTELFALFAEDEDAMSIIDLNPDFEWRDHGRRTLVFRTDRPSKKAGYVATFGRHAYHNDHCIFFFAKSGELILRDLSARHTNIEVENATREEQDAYAIQSDAPSSHRQRVIPRMARKIHIVIGTGAVFFFQWVNTVAEGHAASSSQIQRQLIQHAHTSAVPDMTPSMPDDEDTESVPVYGTRAQFAPRKYHNYAVLGAGTYGTVRKVVDLKTGELWAVKSINIGPADDRYRIVAFKQKVELLSQLRHPNILNPESFQDFTVDGRFDIFTPAPRREPSEPPAAAHRGLIHRDIKPSNILYSAIRPGQSQDGLGIWLDGGGPPELHFVIGDFGQARFQDGSPRAMGTLMYAAPEIVNGEVYPESDVWSFAVTLLQVLGYICPAGAGRFRHGGGGQARGLGRREWNEDRLRMWCQRLVTLVQGERKPASSQYLGDGERVERKLMMLEFHIQIIQS</sequence>
<dbReference type="SMART" id="SM00220">
    <property type="entry name" value="S_TKc"/>
    <property type="match status" value="1"/>
</dbReference>
<dbReference type="PROSITE" id="PS00108">
    <property type="entry name" value="PROTEIN_KINASE_ST"/>
    <property type="match status" value="1"/>
</dbReference>
<dbReference type="Pfam" id="PF00069">
    <property type="entry name" value="Pkinase"/>
    <property type="match status" value="1"/>
</dbReference>
<gene>
    <name evidence="6" type="ORF">B0T22DRAFT_539428</name>
</gene>
<comment type="caution">
    <text evidence="6">The sequence shown here is derived from an EMBL/GenBank/DDBJ whole genome shotgun (WGS) entry which is preliminary data.</text>
</comment>
<protein>
    <submittedName>
        <fullName evidence="6">Kinase-like domain-containing protein</fullName>
    </submittedName>
</protein>
<reference evidence="6" key="2">
    <citation type="submission" date="2023-06" db="EMBL/GenBank/DDBJ databases">
        <authorList>
            <consortium name="Lawrence Berkeley National Laboratory"/>
            <person name="Haridas S."/>
            <person name="Hensen N."/>
            <person name="Bonometti L."/>
            <person name="Westerberg I."/>
            <person name="Brannstrom I.O."/>
            <person name="Guillou S."/>
            <person name="Cros-Aarteil S."/>
            <person name="Calhoun S."/>
            <person name="Kuo A."/>
            <person name="Mondo S."/>
            <person name="Pangilinan J."/>
            <person name="Riley R."/>
            <person name="Labutti K."/>
            <person name="Andreopoulos B."/>
            <person name="Lipzen A."/>
            <person name="Chen C."/>
            <person name="Yanf M."/>
            <person name="Daum C."/>
            <person name="Ng V."/>
            <person name="Clum A."/>
            <person name="Steindorff A."/>
            <person name="Ohm R."/>
            <person name="Martin F."/>
            <person name="Silar P."/>
            <person name="Natvig D."/>
            <person name="Lalanne C."/>
            <person name="Gautier V."/>
            <person name="Ament-Velasquez S.L."/>
            <person name="Kruys A."/>
            <person name="Hutchinson M.I."/>
            <person name="Powell A.J."/>
            <person name="Barry K."/>
            <person name="Miller A.N."/>
            <person name="Grigoriev I.V."/>
            <person name="Debuchy R."/>
            <person name="Gladieux P."/>
            <person name="Thoren M.H."/>
            <person name="Johannesson H."/>
        </authorList>
    </citation>
    <scope>NUCLEOTIDE SEQUENCE</scope>
    <source>
        <strain evidence="6">CBS 314.62</strain>
    </source>
</reference>
<evidence type="ECO:0000313" key="6">
    <source>
        <dbReference type="EMBL" id="KAK3682318.1"/>
    </source>
</evidence>
<dbReference type="Proteomes" id="UP001270362">
    <property type="component" value="Unassembled WGS sequence"/>
</dbReference>
<dbReference type="Gene3D" id="1.10.510.10">
    <property type="entry name" value="Transferase(Phosphotransferase) domain 1"/>
    <property type="match status" value="1"/>
</dbReference>
<dbReference type="PROSITE" id="PS00107">
    <property type="entry name" value="PROTEIN_KINASE_ATP"/>
    <property type="match status" value="1"/>
</dbReference>
<dbReference type="AlphaFoldDB" id="A0AAE0X0H4"/>
<dbReference type="InterPro" id="IPR011009">
    <property type="entry name" value="Kinase-like_dom_sf"/>
</dbReference>
<keyword evidence="4" id="KW-0723">Serine/threonine-protein kinase</keyword>
<dbReference type="Gene3D" id="3.30.200.20">
    <property type="entry name" value="Phosphorylase Kinase, domain 1"/>
    <property type="match status" value="1"/>
</dbReference>
<keyword evidence="1 3" id="KW-0547">Nucleotide-binding</keyword>
<dbReference type="InterPro" id="IPR053235">
    <property type="entry name" value="Ser_Thr_kinase"/>
</dbReference>
<evidence type="ECO:0000256" key="4">
    <source>
        <dbReference type="RuleBase" id="RU000304"/>
    </source>
</evidence>
<keyword evidence="7" id="KW-1185">Reference proteome</keyword>
<proteinExistence type="inferred from homology"/>
<feature type="binding site" evidence="3">
    <location>
        <position position="236"/>
    </location>
    <ligand>
        <name>ATP</name>
        <dbReference type="ChEBI" id="CHEBI:30616"/>
    </ligand>
</feature>
<dbReference type="EMBL" id="JAULSO010000005">
    <property type="protein sequence ID" value="KAK3682318.1"/>
    <property type="molecule type" value="Genomic_DNA"/>
</dbReference>
<keyword evidence="6" id="KW-0808">Transferase</keyword>
<reference evidence="6" key="1">
    <citation type="journal article" date="2023" name="Mol. Phylogenet. Evol.">
        <title>Genome-scale phylogeny and comparative genomics of the fungal order Sordariales.</title>
        <authorList>
            <person name="Hensen N."/>
            <person name="Bonometti L."/>
            <person name="Westerberg I."/>
            <person name="Brannstrom I.O."/>
            <person name="Guillou S."/>
            <person name="Cros-Aarteil S."/>
            <person name="Calhoun S."/>
            <person name="Haridas S."/>
            <person name="Kuo A."/>
            <person name="Mondo S."/>
            <person name="Pangilinan J."/>
            <person name="Riley R."/>
            <person name="LaButti K."/>
            <person name="Andreopoulos B."/>
            <person name="Lipzen A."/>
            <person name="Chen C."/>
            <person name="Yan M."/>
            <person name="Daum C."/>
            <person name="Ng V."/>
            <person name="Clum A."/>
            <person name="Steindorff A."/>
            <person name="Ohm R.A."/>
            <person name="Martin F."/>
            <person name="Silar P."/>
            <person name="Natvig D.O."/>
            <person name="Lalanne C."/>
            <person name="Gautier V."/>
            <person name="Ament-Velasquez S.L."/>
            <person name="Kruys A."/>
            <person name="Hutchinson M.I."/>
            <person name="Powell A.J."/>
            <person name="Barry K."/>
            <person name="Miller A.N."/>
            <person name="Grigoriev I.V."/>
            <person name="Debuchy R."/>
            <person name="Gladieux P."/>
            <person name="Hiltunen Thoren M."/>
            <person name="Johannesson H."/>
        </authorList>
    </citation>
    <scope>NUCLEOTIDE SEQUENCE</scope>
    <source>
        <strain evidence="6">CBS 314.62</strain>
    </source>
</reference>
<organism evidence="6 7">
    <name type="scientific">Podospora appendiculata</name>
    <dbReference type="NCBI Taxonomy" id="314037"/>
    <lineage>
        <taxon>Eukaryota</taxon>
        <taxon>Fungi</taxon>
        <taxon>Dikarya</taxon>
        <taxon>Ascomycota</taxon>
        <taxon>Pezizomycotina</taxon>
        <taxon>Sordariomycetes</taxon>
        <taxon>Sordariomycetidae</taxon>
        <taxon>Sordariales</taxon>
        <taxon>Podosporaceae</taxon>
        <taxon>Podospora</taxon>
    </lineage>
</organism>
<keyword evidence="2 3" id="KW-0067">ATP-binding</keyword>
<evidence type="ECO:0000256" key="3">
    <source>
        <dbReference type="PROSITE-ProRule" id="PRU10141"/>
    </source>
</evidence>
<evidence type="ECO:0000259" key="5">
    <source>
        <dbReference type="PROSITE" id="PS50011"/>
    </source>
</evidence>
<evidence type="ECO:0000256" key="2">
    <source>
        <dbReference type="ARBA" id="ARBA00022840"/>
    </source>
</evidence>
<evidence type="ECO:0000313" key="7">
    <source>
        <dbReference type="Proteomes" id="UP001270362"/>
    </source>
</evidence>
<dbReference type="InterPro" id="IPR008271">
    <property type="entry name" value="Ser/Thr_kinase_AS"/>
</dbReference>
<keyword evidence="6" id="KW-0418">Kinase</keyword>
<dbReference type="GO" id="GO:0004674">
    <property type="term" value="F:protein serine/threonine kinase activity"/>
    <property type="evidence" value="ECO:0007669"/>
    <property type="project" value="UniProtKB-KW"/>
</dbReference>
<comment type="similarity">
    <text evidence="4">Belongs to the protein kinase superfamily.</text>
</comment>
<dbReference type="SUPFAM" id="SSF56112">
    <property type="entry name" value="Protein kinase-like (PK-like)"/>
    <property type="match status" value="1"/>
</dbReference>
<dbReference type="PANTHER" id="PTHR24361">
    <property type="entry name" value="MITOGEN-ACTIVATED KINASE KINASE KINASE"/>
    <property type="match status" value="1"/>
</dbReference>